<dbReference type="STRING" id="394096.DB31_7726"/>
<evidence type="ECO:0000256" key="8">
    <source>
        <dbReference type="ARBA" id="ARBA00022801"/>
    </source>
</evidence>
<keyword evidence="9" id="KW-0862">Zinc</keyword>
<keyword evidence="12 13" id="KW-0472">Membrane</keyword>
<dbReference type="InterPro" id="IPR008915">
    <property type="entry name" value="Peptidase_M50"/>
</dbReference>
<keyword evidence="10 13" id="KW-1133">Transmembrane helix</keyword>
<name>A0A085WLC6_9BACT</name>
<evidence type="ECO:0000256" key="2">
    <source>
        <dbReference type="ARBA" id="ARBA00004651"/>
    </source>
</evidence>
<evidence type="ECO:0000313" key="16">
    <source>
        <dbReference type="Proteomes" id="UP000028725"/>
    </source>
</evidence>
<comment type="subcellular location">
    <subcellularLocation>
        <location evidence="2">Cell membrane</location>
        <topology evidence="2">Multi-pass membrane protein</topology>
    </subcellularLocation>
</comment>
<evidence type="ECO:0000256" key="7">
    <source>
        <dbReference type="ARBA" id="ARBA00022723"/>
    </source>
</evidence>
<keyword evidence="4" id="KW-1003">Cell membrane</keyword>
<evidence type="ECO:0000256" key="5">
    <source>
        <dbReference type="ARBA" id="ARBA00022670"/>
    </source>
</evidence>
<dbReference type="GO" id="GO:0006508">
    <property type="term" value="P:proteolysis"/>
    <property type="evidence" value="ECO:0007669"/>
    <property type="project" value="UniProtKB-KW"/>
</dbReference>
<evidence type="ECO:0000256" key="12">
    <source>
        <dbReference type="ARBA" id="ARBA00023136"/>
    </source>
</evidence>
<dbReference type="PANTHER" id="PTHR35864:SF1">
    <property type="entry name" value="ZINC METALLOPROTEASE YWHC-RELATED"/>
    <property type="match status" value="1"/>
</dbReference>
<dbReference type="Pfam" id="PF02163">
    <property type="entry name" value="Peptidase_M50"/>
    <property type="match status" value="1"/>
</dbReference>
<sequence length="216" mass="23819">MDPQMIMERVMLLIPLVLSLTVHEFAHAWSAWRLGDDTAAMQGRLTLNPVVHIDPIGTLLLPLLGIPFGWAKPVPVNPARFRREVNMSTGMMITALAGPLSNLLLAIASAVSYGLTLRWAPQTLEANPGLQQFLFTAMVMNVGLAVFNMLPIPPLDGSRVVEKLMPYRMRGFWEQVVQFSPFLLIAFIVLGRRFLVGPIGYIQSLLGDLIMGIGLS</sequence>
<dbReference type="EMBL" id="JMCB01000006">
    <property type="protein sequence ID" value="KFE68489.1"/>
    <property type="molecule type" value="Genomic_DNA"/>
</dbReference>
<feature type="transmembrane region" description="Helical" evidence="13">
    <location>
        <begin position="171"/>
        <end position="190"/>
    </location>
</feature>
<evidence type="ECO:0000256" key="1">
    <source>
        <dbReference type="ARBA" id="ARBA00001947"/>
    </source>
</evidence>
<evidence type="ECO:0000256" key="11">
    <source>
        <dbReference type="ARBA" id="ARBA00023049"/>
    </source>
</evidence>
<evidence type="ECO:0000256" key="3">
    <source>
        <dbReference type="ARBA" id="ARBA00007931"/>
    </source>
</evidence>
<dbReference type="InterPro" id="IPR044537">
    <property type="entry name" value="Rip2-like"/>
</dbReference>
<evidence type="ECO:0000256" key="10">
    <source>
        <dbReference type="ARBA" id="ARBA00022989"/>
    </source>
</evidence>
<proteinExistence type="inferred from homology"/>
<keyword evidence="11 15" id="KW-0482">Metalloprotease</keyword>
<organism evidence="15 16">
    <name type="scientific">Hyalangium minutum</name>
    <dbReference type="NCBI Taxonomy" id="394096"/>
    <lineage>
        <taxon>Bacteria</taxon>
        <taxon>Pseudomonadati</taxon>
        <taxon>Myxococcota</taxon>
        <taxon>Myxococcia</taxon>
        <taxon>Myxococcales</taxon>
        <taxon>Cystobacterineae</taxon>
        <taxon>Archangiaceae</taxon>
        <taxon>Hyalangium</taxon>
    </lineage>
</organism>
<feature type="transmembrane region" description="Helical" evidence="13">
    <location>
        <begin position="92"/>
        <end position="113"/>
    </location>
</feature>
<dbReference type="PATRIC" id="fig|394096.3.peg.3766"/>
<dbReference type="Proteomes" id="UP000028725">
    <property type="component" value="Unassembled WGS sequence"/>
</dbReference>
<gene>
    <name evidence="15" type="ORF">DB31_7726</name>
</gene>
<evidence type="ECO:0000256" key="4">
    <source>
        <dbReference type="ARBA" id="ARBA00022475"/>
    </source>
</evidence>
<accession>A0A085WLC6</accession>
<dbReference type="AlphaFoldDB" id="A0A085WLC6"/>
<evidence type="ECO:0000256" key="9">
    <source>
        <dbReference type="ARBA" id="ARBA00022833"/>
    </source>
</evidence>
<dbReference type="RefSeq" id="WP_044189299.1">
    <property type="nucleotide sequence ID" value="NZ_JMCB01000006.1"/>
</dbReference>
<protein>
    <submittedName>
        <fullName evidence="15">Membrane metalloprotease</fullName>
    </submittedName>
</protein>
<evidence type="ECO:0000259" key="14">
    <source>
        <dbReference type="Pfam" id="PF02163"/>
    </source>
</evidence>
<keyword evidence="8" id="KW-0378">Hydrolase</keyword>
<comment type="cofactor">
    <cofactor evidence="1">
        <name>Zn(2+)</name>
        <dbReference type="ChEBI" id="CHEBI:29105"/>
    </cofactor>
</comment>
<keyword evidence="7" id="KW-0479">Metal-binding</keyword>
<keyword evidence="16" id="KW-1185">Reference proteome</keyword>
<keyword evidence="6 13" id="KW-0812">Transmembrane</keyword>
<dbReference type="CDD" id="cd06158">
    <property type="entry name" value="S2P-M50_like_1"/>
    <property type="match status" value="1"/>
</dbReference>
<feature type="transmembrane region" description="Helical" evidence="13">
    <location>
        <begin position="133"/>
        <end position="150"/>
    </location>
</feature>
<feature type="domain" description="Peptidase M50" evidence="14">
    <location>
        <begin position="126"/>
        <end position="170"/>
    </location>
</feature>
<comment type="caution">
    <text evidence="15">The sequence shown here is derived from an EMBL/GenBank/DDBJ whole genome shotgun (WGS) entry which is preliminary data.</text>
</comment>
<dbReference type="PANTHER" id="PTHR35864">
    <property type="entry name" value="ZINC METALLOPROTEASE MJ0611-RELATED"/>
    <property type="match status" value="1"/>
</dbReference>
<dbReference type="GO" id="GO:0008237">
    <property type="term" value="F:metallopeptidase activity"/>
    <property type="evidence" value="ECO:0007669"/>
    <property type="project" value="UniProtKB-KW"/>
</dbReference>
<feature type="transmembrane region" description="Helical" evidence="13">
    <location>
        <begin position="52"/>
        <end position="71"/>
    </location>
</feature>
<reference evidence="15 16" key="1">
    <citation type="submission" date="2014-04" db="EMBL/GenBank/DDBJ databases">
        <title>Genome assembly of Hyalangium minutum DSM 14724.</title>
        <authorList>
            <person name="Sharma G."/>
            <person name="Subramanian S."/>
        </authorList>
    </citation>
    <scope>NUCLEOTIDE SEQUENCE [LARGE SCALE GENOMIC DNA]</scope>
    <source>
        <strain evidence="15 16">DSM 14724</strain>
    </source>
</reference>
<dbReference type="GO" id="GO:0046872">
    <property type="term" value="F:metal ion binding"/>
    <property type="evidence" value="ECO:0007669"/>
    <property type="project" value="UniProtKB-KW"/>
</dbReference>
<keyword evidence="5 15" id="KW-0645">Protease</keyword>
<evidence type="ECO:0000313" key="15">
    <source>
        <dbReference type="EMBL" id="KFE68489.1"/>
    </source>
</evidence>
<evidence type="ECO:0000256" key="6">
    <source>
        <dbReference type="ARBA" id="ARBA00022692"/>
    </source>
</evidence>
<dbReference type="InterPro" id="IPR052348">
    <property type="entry name" value="Metallopeptidase_M50B"/>
</dbReference>
<evidence type="ECO:0000256" key="13">
    <source>
        <dbReference type="SAM" id="Phobius"/>
    </source>
</evidence>
<comment type="similarity">
    <text evidence="3">Belongs to the peptidase M50B family.</text>
</comment>
<dbReference type="GO" id="GO:0005886">
    <property type="term" value="C:plasma membrane"/>
    <property type="evidence" value="ECO:0007669"/>
    <property type="project" value="UniProtKB-SubCell"/>
</dbReference>